<reference evidence="1 2" key="1">
    <citation type="journal article" date="2020" name="IScience">
        <title>Genome Sequencing of the Endangered Kingdonia uniflora (Circaeasteraceae, Ranunculales) Reveals Potential Mechanisms of Evolutionary Specialization.</title>
        <authorList>
            <person name="Sun Y."/>
            <person name="Deng T."/>
            <person name="Zhang A."/>
            <person name="Moore M.J."/>
            <person name="Landis J.B."/>
            <person name="Lin N."/>
            <person name="Zhang H."/>
            <person name="Zhang X."/>
            <person name="Huang J."/>
            <person name="Zhang X."/>
            <person name="Sun H."/>
            <person name="Wang H."/>
        </authorList>
    </citation>
    <scope>NUCLEOTIDE SEQUENCE [LARGE SCALE GENOMIC DNA]</scope>
    <source>
        <strain evidence="1">TB1705</strain>
        <tissue evidence="1">Leaf</tissue>
    </source>
</reference>
<evidence type="ECO:0000313" key="2">
    <source>
        <dbReference type="Proteomes" id="UP000541444"/>
    </source>
</evidence>
<keyword evidence="2" id="KW-1185">Reference proteome</keyword>
<proteinExistence type="predicted"/>
<name>A0A7J7M884_9MAGN</name>
<protein>
    <submittedName>
        <fullName evidence="1">Uncharacterized protein</fullName>
    </submittedName>
</protein>
<comment type="caution">
    <text evidence="1">The sequence shown here is derived from an EMBL/GenBank/DDBJ whole genome shotgun (WGS) entry which is preliminary data.</text>
</comment>
<dbReference type="Proteomes" id="UP000541444">
    <property type="component" value="Unassembled WGS sequence"/>
</dbReference>
<evidence type="ECO:0000313" key="1">
    <source>
        <dbReference type="EMBL" id="KAF6151083.1"/>
    </source>
</evidence>
<dbReference type="EMBL" id="JACGCM010001717">
    <property type="protein sequence ID" value="KAF6151083.1"/>
    <property type="molecule type" value="Genomic_DNA"/>
</dbReference>
<organism evidence="1 2">
    <name type="scientific">Kingdonia uniflora</name>
    <dbReference type="NCBI Taxonomy" id="39325"/>
    <lineage>
        <taxon>Eukaryota</taxon>
        <taxon>Viridiplantae</taxon>
        <taxon>Streptophyta</taxon>
        <taxon>Embryophyta</taxon>
        <taxon>Tracheophyta</taxon>
        <taxon>Spermatophyta</taxon>
        <taxon>Magnoliopsida</taxon>
        <taxon>Ranunculales</taxon>
        <taxon>Circaeasteraceae</taxon>
        <taxon>Kingdonia</taxon>
    </lineage>
</organism>
<gene>
    <name evidence="1" type="ORF">GIB67_042418</name>
</gene>
<sequence>MWCFTCSIARPIYNISSWLRDSEDQNYKEDDSSESQEEEEEAVCRMGIREHISQSREINSGIGADNELYIVKYLLKRAFSDKMAANFSDGEKGDQ</sequence>
<accession>A0A7J7M884</accession>
<dbReference type="AlphaFoldDB" id="A0A7J7M884"/>